<dbReference type="SUPFAM" id="SSF50891">
    <property type="entry name" value="Cyclophilin-like"/>
    <property type="match status" value="1"/>
</dbReference>
<dbReference type="GO" id="GO:0003755">
    <property type="term" value="F:peptidyl-prolyl cis-trans isomerase activity"/>
    <property type="evidence" value="ECO:0007669"/>
    <property type="project" value="InterPro"/>
</dbReference>
<evidence type="ECO:0000313" key="2">
    <source>
        <dbReference type="EMBL" id="JAT12260.1"/>
    </source>
</evidence>
<gene>
    <name evidence="2" type="ORF">g.3203</name>
</gene>
<dbReference type="Pfam" id="PF00160">
    <property type="entry name" value="Pro_isomerase"/>
    <property type="match status" value="1"/>
</dbReference>
<reference evidence="2" key="1">
    <citation type="submission" date="2015-11" db="EMBL/GenBank/DDBJ databases">
        <title>De novo transcriptome assembly of four potential Pierce s Disease insect vectors from Arizona vineyards.</title>
        <authorList>
            <person name="Tassone E.E."/>
        </authorList>
    </citation>
    <scope>NUCLEOTIDE SEQUENCE</scope>
</reference>
<dbReference type="InterPro" id="IPR002130">
    <property type="entry name" value="Cyclophilin-type_PPIase_dom"/>
</dbReference>
<dbReference type="PANTHER" id="PTHR11071:SF561">
    <property type="entry name" value="PEPTIDYL-PROLYL CIS-TRANS ISOMERASE D-RELATED"/>
    <property type="match status" value="1"/>
</dbReference>
<evidence type="ECO:0000259" key="1">
    <source>
        <dbReference type="PROSITE" id="PS50072"/>
    </source>
</evidence>
<name>A0A1B6KLE3_9HEMI</name>
<dbReference type="PRINTS" id="PR00153">
    <property type="entry name" value="CSAPPISMRASE"/>
</dbReference>
<dbReference type="GO" id="GO:0005737">
    <property type="term" value="C:cytoplasm"/>
    <property type="evidence" value="ECO:0007669"/>
    <property type="project" value="TreeGrafter"/>
</dbReference>
<dbReference type="Gene3D" id="2.40.100.10">
    <property type="entry name" value="Cyclophilin-like"/>
    <property type="match status" value="1"/>
</dbReference>
<dbReference type="InterPro" id="IPR029000">
    <property type="entry name" value="Cyclophilin-like_dom_sf"/>
</dbReference>
<protein>
    <recommendedName>
        <fullName evidence="1">PPIase cyclophilin-type domain-containing protein</fullName>
    </recommendedName>
</protein>
<accession>A0A1B6KLE3</accession>
<sequence length="517" mass="59309">MASFRGTKKSSSVRLTVNGLILSESYQKCKTYVEQLWKYQGNSFLMPSVKGYLEVDWLEYLNGLRKSLGGQTWAVKKSVVVFVDGVFIGGEEELFSRFSYFYMFKTPTADKIRADAKKEYLEYLNKDNLLYVYFEIAVSGEFIGTMLFQLRADMLPKTCTWFALHCDPSNPIEDSYKGSNIHRICKRGWFQAGRTDCSDPWLMDDESFCYKHDRRGILSFANEGKGTNYTEFFVTFKPSSWMDQYYVAFGRLVEGSSVLSRIENIECTYESPDDPVTIEKCGLAKVGMGKRMPVTARMKGLTVGVPHIQPDTFMDLVFDRFCEVLFDRLDAEVKLKFHQEWIGEMLWEKVHELMCAKGPPEDVLDLKDRPSMEYSQDLYLAGLYGHRDIPDHYITKMLHQLVEEAVERSGVVKMAQSVVDFILDLVKSESEAVTEVMAENVVEYLIDNVYRIIFGEEGTSQEGIISRSLSQILMGAKDDTTSTPDNFQEMLPEGRLSTKTLVVKYIWQSLMKVLDTD</sequence>
<dbReference type="PROSITE" id="PS50072">
    <property type="entry name" value="CSA_PPIASE_2"/>
    <property type="match status" value="1"/>
</dbReference>
<dbReference type="AlphaFoldDB" id="A0A1B6KLE3"/>
<organism evidence="2">
    <name type="scientific">Graphocephala atropunctata</name>
    <dbReference type="NCBI Taxonomy" id="36148"/>
    <lineage>
        <taxon>Eukaryota</taxon>
        <taxon>Metazoa</taxon>
        <taxon>Ecdysozoa</taxon>
        <taxon>Arthropoda</taxon>
        <taxon>Hexapoda</taxon>
        <taxon>Insecta</taxon>
        <taxon>Pterygota</taxon>
        <taxon>Neoptera</taxon>
        <taxon>Paraneoptera</taxon>
        <taxon>Hemiptera</taxon>
        <taxon>Auchenorrhyncha</taxon>
        <taxon>Membracoidea</taxon>
        <taxon>Cicadellidae</taxon>
        <taxon>Cicadellinae</taxon>
        <taxon>Cicadellini</taxon>
        <taxon>Graphocephala</taxon>
    </lineage>
</organism>
<proteinExistence type="predicted"/>
<feature type="domain" description="PPIase cyclophilin-type" evidence="1">
    <location>
        <begin position="133"/>
        <end position="283"/>
    </location>
</feature>
<dbReference type="PANTHER" id="PTHR11071">
    <property type="entry name" value="PEPTIDYL-PROLYL CIS-TRANS ISOMERASE"/>
    <property type="match status" value="1"/>
</dbReference>
<dbReference type="EMBL" id="GEBQ01027717">
    <property type="protein sequence ID" value="JAT12260.1"/>
    <property type="molecule type" value="Transcribed_RNA"/>
</dbReference>